<dbReference type="Proteomes" id="UP000029121">
    <property type="component" value="Unassembled WGS sequence"/>
</dbReference>
<dbReference type="PANTHER" id="PTHR35301">
    <property type="entry name" value="CLAVATA3/ESR (CLE)-RELATED PROTEIN 41-RELATED"/>
    <property type="match status" value="1"/>
</dbReference>
<keyword evidence="4" id="KW-1185">Reference proteome</keyword>
<reference evidence="4" key="1">
    <citation type="journal article" date="2013" name="Nat. Genet.">
        <title>The Capsella rubella genome and the genomic consequences of rapid mating system evolution.</title>
        <authorList>
            <person name="Slotte T."/>
            <person name="Hazzouri K.M."/>
            <person name="Agren J.A."/>
            <person name="Koenig D."/>
            <person name="Maumus F."/>
            <person name="Guo Y.L."/>
            <person name="Steige K."/>
            <person name="Platts A.E."/>
            <person name="Escobar J.S."/>
            <person name="Newman L.K."/>
            <person name="Wang W."/>
            <person name="Mandakova T."/>
            <person name="Vello E."/>
            <person name="Smith L.M."/>
            <person name="Henz S.R."/>
            <person name="Steffen J."/>
            <person name="Takuno S."/>
            <person name="Brandvain Y."/>
            <person name="Coop G."/>
            <person name="Andolfatto P."/>
            <person name="Hu T.T."/>
            <person name="Blanchette M."/>
            <person name="Clark R.M."/>
            <person name="Quesneville H."/>
            <person name="Nordborg M."/>
            <person name="Gaut B.S."/>
            <person name="Lysak M.A."/>
            <person name="Jenkins J."/>
            <person name="Grimwood J."/>
            <person name="Chapman J."/>
            <person name="Prochnik S."/>
            <person name="Shu S."/>
            <person name="Rokhsar D."/>
            <person name="Schmutz J."/>
            <person name="Weigel D."/>
            <person name="Wright S.I."/>
        </authorList>
    </citation>
    <scope>NUCLEOTIDE SEQUENCE [LARGE SCALE GENOMIC DNA]</scope>
    <source>
        <strain evidence="4">cv. Monte Gargano</strain>
    </source>
</reference>
<keyword evidence="2" id="KW-1133">Transmembrane helix</keyword>
<dbReference type="GO" id="GO:0048046">
    <property type="term" value="C:apoplast"/>
    <property type="evidence" value="ECO:0007669"/>
    <property type="project" value="TreeGrafter"/>
</dbReference>
<dbReference type="KEGG" id="crb:17879804"/>
<name>R0F757_9BRAS</name>
<organism evidence="3 4">
    <name type="scientific">Capsella rubella</name>
    <dbReference type="NCBI Taxonomy" id="81985"/>
    <lineage>
        <taxon>Eukaryota</taxon>
        <taxon>Viridiplantae</taxon>
        <taxon>Streptophyta</taxon>
        <taxon>Embryophyta</taxon>
        <taxon>Tracheophyta</taxon>
        <taxon>Spermatophyta</taxon>
        <taxon>Magnoliopsida</taxon>
        <taxon>eudicotyledons</taxon>
        <taxon>Gunneridae</taxon>
        <taxon>Pentapetalae</taxon>
        <taxon>rosids</taxon>
        <taxon>malvids</taxon>
        <taxon>Brassicales</taxon>
        <taxon>Brassicaceae</taxon>
        <taxon>Camelineae</taxon>
        <taxon>Capsella</taxon>
    </lineage>
</organism>
<dbReference type="GO" id="GO:0033612">
    <property type="term" value="F:receptor serine/threonine kinase binding"/>
    <property type="evidence" value="ECO:0007669"/>
    <property type="project" value="InterPro"/>
</dbReference>
<evidence type="ECO:0000256" key="1">
    <source>
        <dbReference type="SAM" id="MobiDB-lite"/>
    </source>
</evidence>
<feature type="transmembrane region" description="Helical" evidence="2">
    <location>
        <begin position="18"/>
        <end position="39"/>
    </location>
</feature>
<keyword evidence="2" id="KW-0472">Membrane</keyword>
<feature type="region of interest" description="Disordered" evidence="1">
    <location>
        <begin position="41"/>
        <end position="107"/>
    </location>
</feature>
<sequence length="107" mass="12212">MATRIDQTWTKSLHLNQLIRFIITIIFLAFLFISPTSSIHHHHLHESSSKNSLAPSKRFRLQPSTPSSPTMHLRPTAHTRGSRTRKRRREFGAEAHEVPSGPNPISN</sequence>
<proteinExistence type="predicted"/>
<dbReference type="EMBL" id="KB870811">
    <property type="protein sequence ID" value="EOA17707.1"/>
    <property type="molecule type" value="Genomic_DNA"/>
</dbReference>
<dbReference type="AlphaFoldDB" id="R0F757"/>
<evidence type="ECO:0000313" key="4">
    <source>
        <dbReference type="Proteomes" id="UP000029121"/>
    </source>
</evidence>
<dbReference type="STRING" id="81985.R0F757"/>
<feature type="compositionally biased region" description="Basic residues" evidence="1">
    <location>
        <begin position="75"/>
        <end position="89"/>
    </location>
</feature>
<evidence type="ECO:0000256" key="2">
    <source>
        <dbReference type="SAM" id="Phobius"/>
    </source>
</evidence>
<evidence type="ECO:0000313" key="3">
    <source>
        <dbReference type="EMBL" id="EOA17707.1"/>
    </source>
</evidence>
<accession>R0F757</accession>
<protein>
    <submittedName>
        <fullName evidence="3">Uncharacterized protein</fullName>
    </submittedName>
</protein>
<dbReference type="InterPro" id="IPR037495">
    <property type="entry name" value="CLE41/42/44"/>
</dbReference>
<dbReference type="GO" id="GO:0010089">
    <property type="term" value="P:xylem development"/>
    <property type="evidence" value="ECO:0007669"/>
    <property type="project" value="InterPro"/>
</dbReference>
<dbReference type="eggNOG" id="ENOG502S9E3">
    <property type="taxonomic scope" value="Eukaryota"/>
</dbReference>
<dbReference type="PANTHER" id="PTHR35301:SF1">
    <property type="entry name" value="CLAVATA3_ESR (CLE)-RELATED PROTEIN 41-RELATED"/>
    <property type="match status" value="1"/>
</dbReference>
<gene>
    <name evidence="3" type="ORF">CARUB_v10006079mg</name>
</gene>
<keyword evidence="2" id="KW-0812">Transmembrane</keyword>